<organism evidence="4">
    <name type="scientific">Culex pipiens</name>
    <name type="common">House mosquito</name>
    <dbReference type="NCBI Taxonomy" id="7175"/>
    <lineage>
        <taxon>Eukaryota</taxon>
        <taxon>Metazoa</taxon>
        <taxon>Ecdysozoa</taxon>
        <taxon>Arthropoda</taxon>
        <taxon>Hexapoda</taxon>
        <taxon>Insecta</taxon>
        <taxon>Pterygota</taxon>
        <taxon>Neoptera</taxon>
        <taxon>Endopterygota</taxon>
        <taxon>Diptera</taxon>
        <taxon>Nematocera</taxon>
        <taxon>Culicoidea</taxon>
        <taxon>Culicidae</taxon>
        <taxon>Culicinae</taxon>
        <taxon>Culicini</taxon>
        <taxon>Culex</taxon>
        <taxon>Culex</taxon>
    </lineage>
</organism>
<evidence type="ECO:0000256" key="3">
    <source>
        <dbReference type="SAM" id="SignalP"/>
    </source>
</evidence>
<feature type="chain" id="PRO_5036427963" evidence="3">
    <location>
        <begin position="22"/>
        <end position="355"/>
    </location>
</feature>
<name>A0A8D8CZX8_CULPI</name>
<dbReference type="EMBL" id="HBUE01145415">
    <property type="protein sequence ID" value="CAG6502681.1"/>
    <property type="molecule type" value="Transcribed_RNA"/>
</dbReference>
<dbReference type="AlphaFoldDB" id="A0A8D8CZX8"/>
<feature type="compositionally biased region" description="Polar residues" evidence="1">
    <location>
        <begin position="253"/>
        <end position="262"/>
    </location>
</feature>
<feature type="compositionally biased region" description="Basic and acidic residues" evidence="1">
    <location>
        <begin position="182"/>
        <end position="198"/>
    </location>
</feature>
<keyword evidence="2" id="KW-1133">Transmembrane helix</keyword>
<feature type="signal peptide" evidence="3">
    <location>
        <begin position="1"/>
        <end position="21"/>
    </location>
</feature>
<evidence type="ECO:0000256" key="2">
    <source>
        <dbReference type="SAM" id="Phobius"/>
    </source>
</evidence>
<feature type="compositionally biased region" description="Polar residues" evidence="1">
    <location>
        <begin position="199"/>
        <end position="211"/>
    </location>
</feature>
<keyword evidence="2" id="KW-0812">Transmembrane</keyword>
<reference evidence="4" key="1">
    <citation type="submission" date="2021-05" db="EMBL/GenBank/DDBJ databases">
        <authorList>
            <person name="Alioto T."/>
            <person name="Alioto T."/>
            <person name="Gomez Garrido J."/>
        </authorList>
    </citation>
    <scope>NUCLEOTIDE SEQUENCE</scope>
</reference>
<dbReference type="EMBL" id="HBUE01250275">
    <property type="protein sequence ID" value="CAG6553922.1"/>
    <property type="molecule type" value="Transcribed_RNA"/>
</dbReference>
<accession>A0A8D8CZX8</accession>
<feature type="compositionally biased region" description="Polar residues" evidence="1">
    <location>
        <begin position="270"/>
        <end position="289"/>
    </location>
</feature>
<keyword evidence="2" id="KW-0472">Membrane</keyword>
<keyword evidence="3" id="KW-0732">Signal</keyword>
<sequence length="355" mass="38664">MLGALAYQLCIIAVIVSCTAADLDFANHDDQFTCGQFQCNATTQICVDMMSCDCRSGFEHNLEDGRCHLCPSEGHPCVNCCLGESICYRGYCQRCFRDQNGDCISQDSLFFLTAAQVALATAMVIGIAALATLLYKTFRARSSANNPNNQQTLSSDLQNRSSLSRVSLTSIQIRVLRRLRDRPPKYETRHNYEFHQREQQTQTNPTQSESEPVTIRIGDPPPAYDEDVTSMVDFPPPYSAELPHPNARVATLTAESTTNAQGSRADEPQQVDSNLVSGETTSTPEQCASSGGDGSETCPSGIVNTAFVSDEEQSGMEVKGEESNVDISGKGNDSQKVMFPPTFVISLEVISFSSA</sequence>
<protein>
    <submittedName>
        <fullName evidence="4">(northern house mosquito) hypothetical protein</fullName>
    </submittedName>
</protein>
<feature type="transmembrane region" description="Helical" evidence="2">
    <location>
        <begin position="109"/>
        <end position="135"/>
    </location>
</feature>
<evidence type="ECO:0000256" key="1">
    <source>
        <dbReference type="SAM" id="MobiDB-lite"/>
    </source>
</evidence>
<proteinExistence type="predicted"/>
<feature type="region of interest" description="Disordered" evidence="1">
    <location>
        <begin position="182"/>
        <end position="333"/>
    </location>
</feature>
<evidence type="ECO:0000313" key="4">
    <source>
        <dbReference type="EMBL" id="CAG6502681.1"/>
    </source>
</evidence>